<dbReference type="EMBL" id="BOLY01000001">
    <property type="protein sequence ID" value="GIZ36644.1"/>
    <property type="molecule type" value="Genomic_DNA"/>
</dbReference>
<dbReference type="Proteomes" id="UP000825890">
    <property type="component" value="Unassembled WGS sequence"/>
</dbReference>
<dbReference type="AlphaFoldDB" id="A0A9P3FBA3"/>
<evidence type="ECO:0000313" key="1">
    <source>
        <dbReference type="EMBL" id="GIZ36644.1"/>
    </source>
</evidence>
<accession>A0A9P3FBA3</accession>
<sequence>MDLEANGRRFHLPAELIGLIVHELRGEMSDIRNVRLVCRSFARSAAPYIHDIFESPSPLLPAPGNDSGQKASDTWPLADPPGHTSVKVLTSLTCCPLRKLDDSEMLRLRDLIWAPDEFVETDRPSATDGRFATFWGVTEESPTKLWLVHQWPSKDVYKAYCQGTYAVNLARCLEELVPGCLLGSSTEFCILPKARRRQEPFRSGYSELRTLYFRSDMSYEQRRAFEKDMHIDPQWRERNPPLPLRNGLFYIYWIHGLRSYKETSAVAARLIVFWDSAEKPEALLQAVKNGETWQLGLGAVLEEEILAPFGLLGIESERGIFTSGPFA</sequence>
<proteinExistence type="predicted"/>
<name>A0A9P3FBA3_9PEZI</name>
<keyword evidence="2" id="KW-1185">Reference proteome</keyword>
<reference evidence="1 2" key="1">
    <citation type="submission" date="2021-01" db="EMBL/GenBank/DDBJ databases">
        <title>Cercospora kikuchii MAFF 305040 whole genome shotgun sequence.</title>
        <authorList>
            <person name="Kashiwa T."/>
            <person name="Suzuki T."/>
        </authorList>
    </citation>
    <scope>NUCLEOTIDE SEQUENCE [LARGE SCALE GENOMIC DNA]</scope>
    <source>
        <strain evidence="1 2">MAFF 305040</strain>
    </source>
</reference>
<gene>
    <name evidence="1" type="ORF">CKM354_000011300</name>
</gene>
<dbReference type="GeneID" id="68285688"/>
<comment type="caution">
    <text evidence="1">The sequence shown here is derived from an EMBL/GenBank/DDBJ whole genome shotgun (WGS) entry which is preliminary data.</text>
</comment>
<organism evidence="1 2">
    <name type="scientific">Cercospora kikuchii</name>
    <dbReference type="NCBI Taxonomy" id="84275"/>
    <lineage>
        <taxon>Eukaryota</taxon>
        <taxon>Fungi</taxon>
        <taxon>Dikarya</taxon>
        <taxon>Ascomycota</taxon>
        <taxon>Pezizomycotina</taxon>
        <taxon>Dothideomycetes</taxon>
        <taxon>Dothideomycetidae</taxon>
        <taxon>Mycosphaerellales</taxon>
        <taxon>Mycosphaerellaceae</taxon>
        <taxon>Cercospora</taxon>
    </lineage>
</organism>
<dbReference type="OrthoDB" id="10323079at2759"/>
<dbReference type="RefSeq" id="XP_044651131.1">
    <property type="nucleotide sequence ID" value="XM_044795196.1"/>
</dbReference>
<evidence type="ECO:0000313" key="2">
    <source>
        <dbReference type="Proteomes" id="UP000825890"/>
    </source>
</evidence>
<protein>
    <submittedName>
        <fullName evidence="1">Uncharacterized protein</fullName>
    </submittedName>
</protein>